<dbReference type="AlphaFoldDB" id="A0A3B0S1G7"/>
<feature type="transmembrane region" description="Helical" evidence="1">
    <location>
        <begin position="32"/>
        <end position="57"/>
    </location>
</feature>
<reference evidence="2" key="1">
    <citation type="submission" date="2018-06" db="EMBL/GenBank/DDBJ databases">
        <authorList>
            <person name="Zhirakovskaya E."/>
        </authorList>
    </citation>
    <scope>NUCLEOTIDE SEQUENCE</scope>
</reference>
<feature type="non-terminal residue" evidence="2">
    <location>
        <position position="1"/>
    </location>
</feature>
<keyword evidence="1" id="KW-0472">Membrane</keyword>
<evidence type="ECO:0000256" key="1">
    <source>
        <dbReference type="SAM" id="Phobius"/>
    </source>
</evidence>
<dbReference type="EMBL" id="UOEH01000136">
    <property type="protein sequence ID" value="VAV94258.1"/>
    <property type="molecule type" value="Genomic_DNA"/>
</dbReference>
<protein>
    <submittedName>
        <fullName evidence="2">Uncharacterized protein</fullName>
    </submittedName>
</protein>
<organism evidence="2">
    <name type="scientific">hydrothermal vent metagenome</name>
    <dbReference type="NCBI Taxonomy" id="652676"/>
    <lineage>
        <taxon>unclassified sequences</taxon>
        <taxon>metagenomes</taxon>
        <taxon>ecological metagenomes</taxon>
    </lineage>
</organism>
<name>A0A3B0S1G7_9ZZZZ</name>
<proteinExistence type="predicted"/>
<evidence type="ECO:0000313" key="2">
    <source>
        <dbReference type="EMBL" id="VAV94258.1"/>
    </source>
</evidence>
<accession>A0A3B0S1G7</accession>
<gene>
    <name evidence="2" type="ORF">MNBD_ALPHA05-2315</name>
</gene>
<keyword evidence="1" id="KW-1133">Transmembrane helix</keyword>
<keyword evidence="1" id="KW-0812">Transmembrane</keyword>
<sequence length="65" mass="6898">WTMVLSLSRYISLGARGAITNQLKKPTASARFGLAFFFFGSVLPGLAIAIGAIITLWDGLPGVPF</sequence>